<dbReference type="UniPathway" id="UPA00232"/>
<evidence type="ECO:0000256" key="1">
    <source>
        <dbReference type="HAMAP-Rule" id="MF_02216"/>
    </source>
</evidence>
<reference evidence="3 4" key="1">
    <citation type="journal article" date="2011" name="Front. Microbiol.">
        <title>Genomic signatures of strain selection and enhancement in Bacillus atrophaeus var. globigii, a historical biowarfare simulant.</title>
        <authorList>
            <person name="Gibbons H.S."/>
            <person name="Broomall S.M."/>
            <person name="McNew L.A."/>
            <person name="Daligault H."/>
            <person name="Chapman C."/>
            <person name="Bruce D."/>
            <person name="Karavis M."/>
            <person name="Krepps M."/>
            <person name="McGregor P.A."/>
            <person name="Hong C."/>
            <person name="Park K.H."/>
            <person name="Akmal A."/>
            <person name="Feldman A."/>
            <person name="Lin J.S."/>
            <person name="Chang W.E."/>
            <person name="Higgs B.W."/>
            <person name="Demirev P."/>
            <person name="Lindquist J."/>
            <person name="Liem A."/>
            <person name="Fochler E."/>
            <person name="Read T.D."/>
            <person name="Tapia R."/>
            <person name="Johnson S."/>
            <person name="Bishop-Lilly K.A."/>
            <person name="Detter C."/>
            <person name="Han C."/>
            <person name="Sozhamannan S."/>
            <person name="Rosenzweig C.N."/>
            <person name="Skowronski E.W."/>
        </authorList>
    </citation>
    <scope>NUCLEOTIDE SEQUENCE [LARGE SCALE GENOMIC DNA]</scope>
    <source>
        <strain evidence="3 4">Y4G10-17</strain>
    </source>
</reference>
<dbReference type="AlphaFoldDB" id="A0A432WJY2"/>
<protein>
    <recommendedName>
        <fullName evidence="1">Ubiquinone biosynthesis accessory factor UbiK</fullName>
    </recommendedName>
</protein>
<dbReference type="GO" id="GO:0005829">
    <property type="term" value="C:cytosol"/>
    <property type="evidence" value="ECO:0007669"/>
    <property type="project" value="TreeGrafter"/>
</dbReference>
<dbReference type="HAMAP" id="MF_02216">
    <property type="entry name" value="UbiK"/>
    <property type="match status" value="1"/>
</dbReference>
<comment type="pathway">
    <text evidence="1">Cofactor biosynthesis; ubiquinone biosynthesis.</text>
</comment>
<accession>A0A432WJY2</accession>
<dbReference type="GO" id="GO:0006744">
    <property type="term" value="P:ubiquinone biosynthetic process"/>
    <property type="evidence" value="ECO:0007669"/>
    <property type="project" value="UniProtKB-UniRule"/>
</dbReference>
<comment type="subcellular location">
    <subcellularLocation>
        <location evidence="1">Cytoplasm</location>
    </subcellularLocation>
</comment>
<sequence length="96" mass="10815">MDTKKIEQLAKQITDSIPPGVRDMADNIENRVKLTLQQQLGKLDVVTREEFEIQQQMLLRLRQRIEVLEKAAHDDNASQPATVQGADEASSVDTTN</sequence>
<keyword evidence="1" id="KW-0963">Cytoplasm</keyword>
<comment type="similarity">
    <text evidence="1">Belongs to the UbiK family.</text>
</comment>
<keyword evidence="4" id="KW-1185">Reference proteome</keyword>
<dbReference type="Proteomes" id="UP000287823">
    <property type="component" value="Unassembled WGS sequence"/>
</dbReference>
<dbReference type="PANTHER" id="PTHR38040:SF1">
    <property type="entry name" value="UBIQUINONE BIOSYNTHESIS ACCESSORY FACTOR UBIK"/>
    <property type="match status" value="1"/>
</dbReference>
<dbReference type="InterPro" id="IPR007475">
    <property type="entry name" value="UbiK"/>
</dbReference>
<evidence type="ECO:0000256" key="2">
    <source>
        <dbReference type="SAM" id="MobiDB-lite"/>
    </source>
</evidence>
<evidence type="ECO:0000313" key="3">
    <source>
        <dbReference type="EMBL" id="RUO34116.1"/>
    </source>
</evidence>
<evidence type="ECO:0000313" key="4">
    <source>
        <dbReference type="Proteomes" id="UP000287823"/>
    </source>
</evidence>
<feature type="region of interest" description="Disordered" evidence="2">
    <location>
        <begin position="72"/>
        <end position="96"/>
    </location>
</feature>
<dbReference type="PANTHER" id="PTHR38040">
    <property type="entry name" value="UBIQUINONE BIOSYNTHESIS ACCESSORY FACTOR UBIK"/>
    <property type="match status" value="1"/>
</dbReference>
<organism evidence="3 4">
    <name type="scientific">Aliidiomarina soli</name>
    <dbReference type="NCBI Taxonomy" id="1928574"/>
    <lineage>
        <taxon>Bacteria</taxon>
        <taxon>Pseudomonadati</taxon>
        <taxon>Pseudomonadota</taxon>
        <taxon>Gammaproteobacteria</taxon>
        <taxon>Alteromonadales</taxon>
        <taxon>Idiomarinaceae</taxon>
        <taxon>Aliidiomarina</taxon>
    </lineage>
</organism>
<gene>
    <name evidence="1" type="primary">ubiK</name>
    <name evidence="3" type="ORF">CWE14_05255</name>
</gene>
<dbReference type="EMBL" id="PIPO01000002">
    <property type="protein sequence ID" value="RUO34116.1"/>
    <property type="molecule type" value="Genomic_DNA"/>
</dbReference>
<dbReference type="Pfam" id="PF04380">
    <property type="entry name" value="BMFP"/>
    <property type="match status" value="1"/>
</dbReference>
<keyword evidence="1" id="KW-0831">Ubiquinone biosynthesis</keyword>
<proteinExistence type="inferred from homology"/>
<name>A0A432WJY2_9GAMM</name>
<comment type="caution">
    <text evidence="3">The sequence shown here is derived from an EMBL/GenBank/DDBJ whole genome shotgun (WGS) entry which is preliminary data.</text>
</comment>
<comment type="function">
    <text evidence="1">Required for efficient ubiquinone (coenzyme Q) biosynthesis. UbiK is probably an accessory factor of Ubi enzymes and facilitates ubiquinone biosynthesis by acting as an assembly factor, a targeting factor, or both.</text>
</comment>